<evidence type="ECO:0000256" key="4">
    <source>
        <dbReference type="ARBA" id="ARBA00023136"/>
    </source>
</evidence>
<sequence>MRKIYKLISAIVLPATMLFACSDDYLETDITEFLSDKGLDEAAKYNPDLLNGSVAGLYTLMINRGTGGTTGHDDIGQKGYDIYSDLLSGDMVLTGVRYGWYEDVTRMKVTVNYSETENYRPWRYYYRIIFNANIIIDASVDENGKAKNDDVKHNLGQAKAMRAYAYYYLANLYANEYNPSEPTLPLYTTVSDEAEPLATGKEVYDTIIQDLEDAKMYLADFERGNEAGDKNIVNKDVVNGLLAYVYATTGDYAKAVAAADAVISSSKYPILPKDELTSNGFNNVSTPSWIWGFDIKLANDLDLRSWWGQMDIYTYSYAMAGDRKGMDHGLYKSIRDTDGRKDQFAASGGQYLPINKFYHPERKVGGQGDITTDYVYMRIEEMYLLKAEASAKAGDDATAKAALLELVSKRDSDPSYVSSLSGQALKDEIYKQLRIELWGEGKSYLAMKRNKATITREGHLFENISVPYNDDRLTMEIPIQEIQNNPHL</sequence>
<evidence type="ECO:0000313" key="10">
    <source>
        <dbReference type="Proteomes" id="UP001348817"/>
    </source>
</evidence>
<dbReference type="SUPFAM" id="SSF48452">
    <property type="entry name" value="TPR-like"/>
    <property type="match status" value="1"/>
</dbReference>
<keyword evidence="5" id="KW-0998">Cell outer membrane</keyword>
<dbReference type="GO" id="GO:0009279">
    <property type="term" value="C:cell outer membrane"/>
    <property type="evidence" value="ECO:0007669"/>
    <property type="project" value="UniProtKB-SubCell"/>
</dbReference>
<evidence type="ECO:0000256" key="2">
    <source>
        <dbReference type="ARBA" id="ARBA00006275"/>
    </source>
</evidence>
<dbReference type="PROSITE" id="PS51257">
    <property type="entry name" value="PROKAR_LIPOPROTEIN"/>
    <property type="match status" value="1"/>
</dbReference>
<reference evidence="9 10" key="1">
    <citation type="submission" date="2021-12" db="EMBL/GenBank/DDBJ databases">
        <title>Genome sequencing of bacteria with rrn-lacking chromosome and rrn-plasmid.</title>
        <authorList>
            <person name="Anda M."/>
            <person name="Iwasaki W."/>
        </authorList>
    </citation>
    <scope>NUCLEOTIDE SEQUENCE [LARGE SCALE GENOMIC DNA]</scope>
    <source>
        <strain evidence="9 10">DSM 100852</strain>
    </source>
</reference>
<dbReference type="Pfam" id="PF07980">
    <property type="entry name" value="SusD_RagB"/>
    <property type="match status" value="1"/>
</dbReference>
<keyword evidence="10" id="KW-1185">Reference proteome</keyword>
<feature type="domain" description="RagB/SusD" evidence="7">
    <location>
        <begin position="351"/>
        <end position="461"/>
    </location>
</feature>
<evidence type="ECO:0000256" key="1">
    <source>
        <dbReference type="ARBA" id="ARBA00004442"/>
    </source>
</evidence>
<dbReference type="Proteomes" id="UP001348817">
    <property type="component" value="Chromosome"/>
</dbReference>
<name>A0AAU9CKM9_9BACT</name>
<dbReference type="RefSeq" id="WP_338392274.1">
    <property type="nucleotide sequence ID" value="NZ_AP025314.1"/>
</dbReference>
<comment type="similarity">
    <text evidence="2">Belongs to the SusD family.</text>
</comment>
<dbReference type="InterPro" id="IPR011990">
    <property type="entry name" value="TPR-like_helical_dom_sf"/>
</dbReference>
<evidence type="ECO:0000256" key="5">
    <source>
        <dbReference type="ARBA" id="ARBA00023237"/>
    </source>
</evidence>
<protein>
    <submittedName>
        <fullName evidence="9">Membrane protein</fullName>
    </submittedName>
</protein>
<dbReference type="InterPro" id="IPR012944">
    <property type="entry name" value="SusD_RagB_dom"/>
</dbReference>
<keyword evidence="4" id="KW-0472">Membrane</keyword>
<dbReference type="Gene3D" id="1.25.40.390">
    <property type="match status" value="1"/>
</dbReference>
<proteinExistence type="inferred from homology"/>
<evidence type="ECO:0000313" key="9">
    <source>
        <dbReference type="EMBL" id="BDD10738.1"/>
    </source>
</evidence>
<gene>
    <name evidence="9" type="ORF">FUAX_31700</name>
</gene>
<dbReference type="EMBL" id="AP025314">
    <property type="protein sequence ID" value="BDD10738.1"/>
    <property type="molecule type" value="Genomic_DNA"/>
</dbReference>
<accession>A0AAU9CKM9</accession>
<organism evidence="9 10">
    <name type="scientific">Fulvitalea axinellae</name>
    <dbReference type="NCBI Taxonomy" id="1182444"/>
    <lineage>
        <taxon>Bacteria</taxon>
        <taxon>Pseudomonadati</taxon>
        <taxon>Bacteroidota</taxon>
        <taxon>Cytophagia</taxon>
        <taxon>Cytophagales</taxon>
        <taxon>Persicobacteraceae</taxon>
        <taxon>Fulvitalea</taxon>
    </lineage>
</organism>
<dbReference type="Pfam" id="PF14322">
    <property type="entry name" value="SusD-like_3"/>
    <property type="match status" value="1"/>
</dbReference>
<evidence type="ECO:0000259" key="7">
    <source>
        <dbReference type="Pfam" id="PF07980"/>
    </source>
</evidence>
<dbReference type="KEGG" id="fax:FUAX_31700"/>
<evidence type="ECO:0000256" key="3">
    <source>
        <dbReference type="ARBA" id="ARBA00022729"/>
    </source>
</evidence>
<feature type="signal peptide" evidence="6">
    <location>
        <begin position="1"/>
        <end position="22"/>
    </location>
</feature>
<dbReference type="InterPro" id="IPR033985">
    <property type="entry name" value="SusD-like_N"/>
</dbReference>
<keyword evidence="3 6" id="KW-0732">Signal</keyword>
<evidence type="ECO:0000256" key="6">
    <source>
        <dbReference type="SAM" id="SignalP"/>
    </source>
</evidence>
<feature type="domain" description="SusD-like N-terminal" evidence="8">
    <location>
        <begin position="109"/>
        <end position="220"/>
    </location>
</feature>
<evidence type="ECO:0000259" key="8">
    <source>
        <dbReference type="Pfam" id="PF14322"/>
    </source>
</evidence>
<feature type="chain" id="PRO_5043336408" evidence="6">
    <location>
        <begin position="23"/>
        <end position="488"/>
    </location>
</feature>
<comment type="subcellular location">
    <subcellularLocation>
        <location evidence="1">Cell outer membrane</location>
    </subcellularLocation>
</comment>
<dbReference type="AlphaFoldDB" id="A0AAU9CKM9"/>